<evidence type="ECO:0000313" key="9">
    <source>
        <dbReference type="Proteomes" id="UP001324634"/>
    </source>
</evidence>
<keyword evidence="6" id="KW-0520">NAD</keyword>
<gene>
    <name evidence="6" type="primary">nuoI</name>
    <name evidence="8" type="ORF">SOO65_05365</name>
</gene>
<dbReference type="InterPro" id="IPR017896">
    <property type="entry name" value="4Fe4S_Fe-S-bd"/>
</dbReference>
<dbReference type="HAMAP" id="MF_01351">
    <property type="entry name" value="NDH1_NuoI"/>
    <property type="match status" value="1"/>
</dbReference>
<dbReference type="PROSITE" id="PS51379">
    <property type="entry name" value="4FE4S_FER_2"/>
    <property type="match status" value="2"/>
</dbReference>
<evidence type="ECO:0000256" key="3">
    <source>
        <dbReference type="ARBA" id="ARBA00022737"/>
    </source>
</evidence>
<feature type="binding site" evidence="6">
    <location>
        <position position="120"/>
    </location>
    <ligand>
        <name>[4Fe-4S] cluster</name>
        <dbReference type="ChEBI" id="CHEBI:49883"/>
        <label>2</label>
    </ligand>
</feature>
<dbReference type="GO" id="GO:0005886">
    <property type="term" value="C:plasma membrane"/>
    <property type="evidence" value="ECO:0007669"/>
    <property type="project" value="UniProtKB-SubCell"/>
</dbReference>
<evidence type="ECO:0000256" key="1">
    <source>
        <dbReference type="ARBA" id="ARBA00022485"/>
    </source>
</evidence>
<keyword evidence="6" id="KW-1278">Translocase</keyword>
<sequence>MGTINISKKYTAKEKAYIPAILVGLKITMKHFIKGFFFRHHNTVMYPEVKRDYSDRFRGKHFISVDANKTENCTACYLCETICPAECIHIVADEREEENNPYGVKKEKKPVSFDIDALRCCFCGFCEEACPKDAIKLSGNYEMAVSARQDAIYDLDLLKRDMNGRKEKTEVKK</sequence>
<keyword evidence="5 6" id="KW-0411">Iron-sulfur</keyword>
<dbReference type="GO" id="GO:0005506">
    <property type="term" value="F:iron ion binding"/>
    <property type="evidence" value="ECO:0007669"/>
    <property type="project" value="UniProtKB-UniRule"/>
</dbReference>
<comment type="similarity">
    <text evidence="6">Belongs to the complex I 23 kDa subunit family.</text>
</comment>
<comment type="subunit">
    <text evidence="6">NDH-1 is composed of 14 different subunits. Subunits NuoA, H, J, K, L, M, N constitute the membrane sector of the complex.</text>
</comment>
<comment type="catalytic activity">
    <reaction evidence="6">
        <text>a quinone + NADH + 5 H(+)(in) = a quinol + NAD(+) + 4 H(+)(out)</text>
        <dbReference type="Rhea" id="RHEA:57888"/>
        <dbReference type="ChEBI" id="CHEBI:15378"/>
        <dbReference type="ChEBI" id="CHEBI:24646"/>
        <dbReference type="ChEBI" id="CHEBI:57540"/>
        <dbReference type="ChEBI" id="CHEBI:57945"/>
        <dbReference type="ChEBI" id="CHEBI:132124"/>
    </reaction>
</comment>
<dbReference type="PANTHER" id="PTHR10849">
    <property type="entry name" value="NADH DEHYDROGENASE UBIQUINONE IRON-SULFUR PROTEIN 8, MITOCHONDRIAL"/>
    <property type="match status" value="1"/>
</dbReference>
<keyword evidence="1 6" id="KW-0004">4Fe-4S</keyword>
<dbReference type="KEGG" id="psti:SOO65_05365"/>
<feature type="binding site" evidence="6">
    <location>
        <position position="76"/>
    </location>
    <ligand>
        <name>[4Fe-4S] cluster</name>
        <dbReference type="ChEBI" id="CHEBI:49883"/>
        <label>1</label>
    </ligand>
</feature>
<keyword evidence="6" id="KW-1003">Cell membrane</keyword>
<dbReference type="InterPro" id="IPR010226">
    <property type="entry name" value="NADH_quinone_OxRdtase_chainI"/>
</dbReference>
<feature type="binding site" evidence="6">
    <location>
        <position position="126"/>
    </location>
    <ligand>
        <name>[4Fe-4S] cluster</name>
        <dbReference type="ChEBI" id="CHEBI:49883"/>
        <label>2</label>
    </ligand>
</feature>
<dbReference type="GO" id="GO:0051539">
    <property type="term" value="F:4 iron, 4 sulfur cluster binding"/>
    <property type="evidence" value="ECO:0007669"/>
    <property type="project" value="UniProtKB-KW"/>
</dbReference>
<evidence type="ECO:0000259" key="7">
    <source>
        <dbReference type="PROSITE" id="PS51379"/>
    </source>
</evidence>
<feature type="domain" description="4Fe-4S ferredoxin-type" evidence="7">
    <location>
        <begin position="63"/>
        <end position="93"/>
    </location>
</feature>
<feature type="binding site" evidence="6">
    <location>
        <position position="123"/>
    </location>
    <ligand>
        <name>[4Fe-4S] cluster</name>
        <dbReference type="ChEBI" id="CHEBI:49883"/>
        <label>2</label>
    </ligand>
</feature>
<name>A0AAX4HSK2_9BACT</name>
<keyword evidence="2 6" id="KW-0479">Metal-binding</keyword>
<feature type="binding site" evidence="6">
    <location>
        <position position="83"/>
    </location>
    <ligand>
        <name>[4Fe-4S] cluster</name>
        <dbReference type="ChEBI" id="CHEBI:49883"/>
        <label>2</label>
    </ligand>
</feature>
<dbReference type="AlphaFoldDB" id="A0AAX4HSK2"/>
<dbReference type="NCBIfam" id="TIGR01971">
    <property type="entry name" value="NuoI"/>
    <property type="match status" value="1"/>
</dbReference>
<evidence type="ECO:0000313" key="8">
    <source>
        <dbReference type="EMBL" id="WPU66170.1"/>
    </source>
</evidence>
<dbReference type="PROSITE" id="PS00198">
    <property type="entry name" value="4FE4S_FER_1"/>
    <property type="match status" value="1"/>
</dbReference>
<dbReference type="RefSeq" id="WP_321398107.1">
    <property type="nucleotide sequence ID" value="NZ_CP139487.1"/>
</dbReference>
<dbReference type="Proteomes" id="UP001324634">
    <property type="component" value="Chromosome"/>
</dbReference>
<keyword evidence="3" id="KW-0677">Repeat</keyword>
<dbReference type="SUPFAM" id="SSF54862">
    <property type="entry name" value="4Fe-4S ferredoxins"/>
    <property type="match status" value="1"/>
</dbReference>
<keyword evidence="4 6" id="KW-0408">Iron</keyword>
<dbReference type="GO" id="GO:0050136">
    <property type="term" value="F:NADH dehydrogenase (quinone) (non-electrogenic) activity"/>
    <property type="evidence" value="ECO:0007669"/>
    <property type="project" value="UniProtKB-UniRule"/>
</dbReference>
<dbReference type="EC" id="7.1.1.-" evidence="6"/>
<feature type="binding site" evidence="6">
    <location>
        <position position="130"/>
    </location>
    <ligand>
        <name>[4Fe-4S] cluster</name>
        <dbReference type="ChEBI" id="CHEBI:49883"/>
        <label>1</label>
    </ligand>
</feature>
<evidence type="ECO:0000256" key="4">
    <source>
        <dbReference type="ARBA" id="ARBA00023004"/>
    </source>
</evidence>
<proteinExistence type="inferred from homology"/>
<dbReference type="InterPro" id="IPR017900">
    <property type="entry name" value="4Fe4S_Fe_S_CS"/>
</dbReference>
<protein>
    <recommendedName>
        <fullName evidence="6">NADH-quinone oxidoreductase subunit I</fullName>
        <ecNumber evidence="6">7.1.1.-</ecNumber>
    </recommendedName>
    <alternativeName>
        <fullName evidence="6">NADH dehydrogenase I subunit I</fullName>
    </alternativeName>
    <alternativeName>
        <fullName evidence="6">NDH-1 subunit I</fullName>
    </alternativeName>
</protein>
<feature type="binding site" evidence="6">
    <location>
        <position position="79"/>
    </location>
    <ligand>
        <name>[4Fe-4S] cluster</name>
        <dbReference type="ChEBI" id="CHEBI:49883"/>
        <label>1</label>
    </ligand>
</feature>
<dbReference type="GO" id="GO:0048038">
    <property type="term" value="F:quinone binding"/>
    <property type="evidence" value="ECO:0007669"/>
    <property type="project" value="UniProtKB-KW"/>
</dbReference>
<accession>A0AAX4HSK2</accession>
<comment type="function">
    <text evidence="6">NDH-1 shuttles electrons from NADH, via FMN and iron-sulfur (Fe-S) centers, to quinones in the respiratory chain. The immediate electron acceptor for the enzyme in this species is believed to be ubiquinone. Couples the redox reaction to proton translocation (for every two electrons transferred, four hydrogen ions are translocated across the cytoplasmic membrane), and thus conserves the redox energy in a proton gradient.</text>
</comment>
<comment type="cofactor">
    <cofactor evidence="6">
        <name>[4Fe-4S] cluster</name>
        <dbReference type="ChEBI" id="CHEBI:49883"/>
    </cofactor>
    <text evidence="6">Binds 2 [4Fe-4S] clusters per subunit.</text>
</comment>
<dbReference type="Pfam" id="PF13187">
    <property type="entry name" value="Fer4_9"/>
    <property type="match status" value="1"/>
</dbReference>
<organism evidence="8 9">
    <name type="scientific">Peredibacter starrii</name>
    <dbReference type="NCBI Taxonomy" id="28202"/>
    <lineage>
        <taxon>Bacteria</taxon>
        <taxon>Pseudomonadati</taxon>
        <taxon>Bdellovibrionota</taxon>
        <taxon>Bacteriovoracia</taxon>
        <taxon>Bacteriovoracales</taxon>
        <taxon>Bacteriovoracaceae</taxon>
        <taxon>Peredibacter</taxon>
    </lineage>
</organism>
<keyword evidence="6" id="KW-0874">Quinone</keyword>
<keyword evidence="6" id="KW-0472">Membrane</keyword>
<evidence type="ECO:0000256" key="5">
    <source>
        <dbReference type="ARBA" id="ARBA00023014"/>
    </source>
</evidence>
<feature type="domain" description="4Fe-4S ferredoxin-type" evidence="7">
    <location>
        <begin position="111"/>
        <end position="140"/>
    </location>
</feature>
<reference evidence="8 9" key="1">
    <citation type="submission" date="2023-11" db="EMBL/GenBank/DDBJ databases">
        <title>Peredibacter starrii A3.12.</title>
        <authorList>
            <person name="Mitchell R.J."/>
        </authorList>
    </citation>
    <scope>NUCLEOTIDE SEQUENCE [LARGE SCALE GENOMIC DNA]</scope>
    <source>
        <strain evidence="8 9">A3.12</strain>
    </source>
</reference>
<dbReference type="Gene3D" id="3.30.70.3270">
    <property type="match status" value="1"/>
</dbReference>
<keyword evidence="9" id="KW-1185">Reference proteome</keyword>
<dbReference type="EMBL" id="CP139487">
    <property type="protein sequence ID" value="WPU66170.1"/>
    <property type="molecule type" value="Genomic_DNA"/>
</dbReference>
<evidence type="ECO:0000256" key="6">
    <source>
        <dbReference type="HAMAP-Rule" id="MF_01351"/>
    </source>
</evidence>
<feature type="binding site" evidence="6">
    <location>
        <position position="73"/>
    </location>
    <ligand>
        <name>[4Fe-4S] cluster</name>
        <dbReference type="ChEBI" id="CHEBI:49883"/>
        <label>1</label>
    </ligand>
</feature>
<evidence type="ECO:0000256" key="2">
    <source>
        <dbReference type="ARBA" id="ARBA00022723"/>
    </source>
</evidence>
<comment type="subcellular location">
    <subcellularLocation>
        <location evidence="6">Cell membrane</location>
        <topology evidence="6">Peripheral membrane protein</topology>
    </subcellularLocation>
</comment>
<keyword evidence="6" id="KW-0830">Ubiquinone</keyword>